<name>A0ABU6MMZ1_9BACI</name>
<dbReference type="InterPro" id="IPR023346">
    <property type="entry name" value="Lysozyme-like_dom_sf"/>
</dbReference>
<dbReference type="Gene3D" id="1.10.530.10">
    <property type="match status" value="1"/>
</dbReference>
<gene>
    <name evidence="2" type="ORF">P4T90_23730</name>
</gene>
<reference evidence="2 3" key="1">
    <citation type="submission" date="2023-03" db="EMBL/GenBank/DDBJ databases">
        <title>Bacillus Genome Sequencing.</title>
        <authorList>
            <person name="Dunlap C."/>
        </authorList>
    </citation>
    <scope>NUCLEOTIDE SEQUENCE [LARGE SCALE GENOMIC DNA]</scope>
    <source>
        <strain evidence="2 3">B-23453</strain>
    </source>
</reference>
<accession>A0ABU6MMZ1</accession>
<evidence type="ECO:0000259" key="1">
    <source>
        <dbReference type="Pfam" id="PF01464"/>
    </source>
</evidence>
<keyword evidence="3" id="KW-1185">Reference proteome</keyword>
<dbReference type="InterPro" id="IPR008258">
    <property type="entry name" value="Transglycosylase_SLT_dom_1"/>
</dbReference>
<organism evidence="2 3">
    <name type="scientific">Heyndrickxia acidicola</name>
    <dbReference type="NCBI Taxonomy" id="209389"/>
    <lineage>
        <taxon>Bacteria</taxon>
        <taxon>Bacillati</taxon>
        <taxon>Bacillota</taxon>
        <taxon>Bacilli</taxon>
        <taxon>Bacillales</taxon>
        <taxon>Bacillaceae</taxon>
        <taxon>Heyndrickxia</taxon>
    </lineage>
</organism>
<dbReference type="RefSeq" id="WP_260525576.1">
    <property type="nucleotide sequence ID" value="NZ_KV440953.1"/>
</dbReference>
<dbReference type="Pfam" id="PF01464">
    <property type="entry name" value="SLT"/>
    <property type="match status" value="1"/>
</dbReference>
<proteinExistence type="predicted"/>
<dbReference type="SUPFAM" id="SSF53955">
    <property type="entry name" value="Lysozyme-like"/>
    <property type="match status" value="1"/>
</dbReference>
<protein>
    <submittedName>
        <fullName evidence="2">Transglycosylase SLT domain-containing protein</fullName>
    </submittedName>
</protein>
<dbReference type="Proteomes" id="UP001341444">
    <property type="component" value="Unassembled WGS sequence"/>
</dbReference>
<evidence type="ECO:0000313" key="3">
    <source>
        <dbReference type="Proteomes" id="UP001341444"/>
    </source>
</evidence>
<feature type="domain" description="Transglycosylase SLT" evidence="1">
    <location>
        <begin position="5"/>
        <end position="111"/>
    </location>
</feature>
<evidence type="ECO:0000313" key="2">
    <source>
        <dbReference type="EMBL" id="MED1206041.1"/>
    </source>
</evidence>
<dbReference type="EMBL" id="JARMAB010000047">
    <property type="protein sequence ID" value="MED1206041.1"/>
    <property type="molecule type" value="Genomic_DNA"/>
</dbReference>
<sequence length="245" mass="27467">MLDLAARKYGIPPEIVKSIALTENGSLTQFTSSGDVFTSLDSGYGIMQVTPLSPSDSSYDWNRVKYDLQYNIETGVQILKEKWGYKSLPTVNHQNINSLEDWYFAVMAYNSVSQVNTPGNGKAYQDKVYRYLFNDALIEGDTFTKPVIKEPVTMNGTQFNAASYTTNYQHVSTQMHQTGDKVTLLKGARLRQSTSTNAQYITLSVSQQVSLASGPIEDNTPSNLYCWYKVLYNGKSYYVASINIQ</sequence>
<comment type="caution">
    <text evidence="2">The sequence shown here is derived from an EMBL/GenBank/DDBJ whole genome shotgun (WGS) entry which is preliminary data.</text>
</comment>